<dbReference type="InterPro" id="IPR006181">
    <property type="entry name" value="D-amino_acid_oxidase_CS"/>
</dbReference>
<dbReference type="PROSITE" id="PS00677">
    <property type="entry name" value="DAO"/>
    <property type="match status" value="1"/>
</dbReference>
<keyword evidence="5" id="KW-0560">Oxidoreductase</keyword>
<feature type="binding site" evidence="6">
    <location>
        <position position="227"/>
    </location>
    <ligand>
        <name>D-dopa</name>
        <dbReference type="ChEBI" id="CHEBI:149689"/>
    </ligand>
</feature>
<feature type="binding site" evidence="6">
    <location>
        <position position="184"/>
    </location>
    <ligand>
        <name>FAD</name>
        <dbReference type="ChEBI" id="CHEBI:57692"/>
    </ligand>
</feature>
<dbReference type="AlphaFoldDB" id="A0A9W4XN33"/>
<evidence type="ECO:0000256" key="4">
    <source>
        <dbReference type="ARBA" id="ARBA00022827"/>
    </source>
</evidence>
<comment type="similarity">
    <text evidence="2">Belongs to the DAMOX/DASOX family.</text>
</comment>
<comment type="caution">
    <text evidence="8">The sequence shown here is derived from an EMBL/GenBank/DDBJ whole genome shotgun (WGS) entry which is preliminary data.</text>
</comment>
<dbReference type="Proteomes" id="UP001152885">
    <property type="component" value="Unassembled WGS sequence"/>
</dbReference>
<keyword evidence="4 6" id="KW-0274">FAD</keyword>
<organism evidence="8 9">
    <name type="scientific">Candida verbasci</name>
    <dbReference type="NCBI Taxonomy" id="1227364"/>
    <lineage>
        <taxon>Eukaryota</taxon>
        <taxon>Fungi</taxon>
        <taxon>Dikarya</taxon>
        <taxon>Ascomycota</taxon>
        <taxon>Saccharomycotina</taxon>
        <taxon>Pichiomycetes</taxon>
        <taxon>Debaryomycetaceae</taxon>
        <taxon>Candida/Lodderomyces clade</taxon>
        <taxon>Candida</taxon>
    </lineage>
</organism>
<dbReference type="SUPFAM" id="SSF51971">
    <property type="entry name" value="Nucleotide-binding domain"/>
    <property type="match status" value="1"/>
</dbReference>
<feature type="binding site" evidence="6">
    <location>
        <position position="291"/>
    </location>
    <ligand>
        <name>D-dopa</name>
        <dbReference type="ChEBI" id="CHEBI:149689"/>
    </ligand>
</feature>
<dbReference type="EMBL" id="CANTUO010000005">
    <property type="protein sequence ID" value="CAI5759995.1"/>
    <property type="molecule type" value="Genomic_DNA"/>
</dbReference>
<protein>
    <recommendedName>
        <fullName evidence="7">FAD dependent oxidoreductase domain-containing protein</fullName>
    </recommendedName>
</protein>
<evidence type="ECO:0000256" key="6">
    <source>
        <dbReference type="PIRSR" id="PIRSR000189-1"/>
    </source>
</evidence>
<keyword evidence="9" id="KW-1185">Reference proteome</keyword>
<dbReference type="Gene3D" id="3.40.50.720">
    <property type="entry name" value="NAD(P)-binding Rossmann-like Domain"/>
    <property type="match status" value="1"/>
</dbReference>
<evidence type="ECO:0000259" key="7">
    <source>
        <dbReference type="Pfam" id="PF01266"/>
    </source>
</evidence>
<evidence type="ECO:0000256" key="2">
    <source>
        <dbReference type="ARBA" id="ARBA00006730"/>
    </source>
</evidence>
<sequence>MTKFVIVGAGVIGLYTAFELLQHGISGNELSVIAEFSPGDESINYPSMAAGANHSLMSGEDDNMLKFEKYNYLNMHKIQQAIGGKEKGIDRYKSTEYWEIKPSSMKKIDSVKSYFEEYEEIPVSKLPDGAEFGISFLSWNFNAPKFLFNLYKHLQSQGVSFTRKKLSHIIQAYSDDTKYVFNCTGLGAKDLIGDKLMYPARGQVVVVKAPHIKENVMLWSKYKPPTYIIKRPFSNDQLILGGFYQKDDYRSDNYKAENDDVLKRTTKLFPKILNGKSIEDLEVLKNVTGFRPGRYGGVRIEKERFDEGKILIHNYGAGGYGYQAGYGMAHYAVDLALNESKL</sequence>
<feature type="binding site" evidence="6">
    <location>
        <position position="319"/>
    </location>
    <ligand>
        <name>D-dopa</name>
        <dbReference type="ChEBI" id="CHEBI:149689"/>
    </ligand>
</feature>
<dbReference type="PIRSF" id="PIRSF000189">
    <property type="entry name" value="D-aa_oxidase"/>
    <property type="match status" value="1"/>
</dbReference>
<proteinExistence type="inferred from homology"/>
<evidence type="ECO:0000256" key="5">
    <source>
        <dbReference type="ARBA" id="ARBA00023002"/>
    </source>
</evidence>
<accession>A0A9W4XN33</accession>
<dbReference type="PANTHER" id="PTHR11530:SF11">
    <property type="entry name" value="D-ASPARTATE OXIDASE"/>
    <property type="match status" value="1"/>
</dbReference>
<keyword evidence="3" id="KW-0285">Flavoprotein</keyword>
<dbReference type="GO" id="GO:0005737">
    <property type="term" value="C:cytoplasm"/>
    <property type="evidence" value="ECO:0007669"/>
    <property type="project" value="TreeGrafter"/>
</dbReference>
<evidence type="ECO:0000256" key="1">
    <source>
        <dbReference type="ARBA" id="ARBA00001974"/>
    </source>
</evidence>
<dbReference type="GO" id="GO:0003884">
    <property type="term" value="F:D-amino-acid oxidase activity"/>
    <property type="evidence" value="ECO:0007669"/>
    <property type="project" value="InterPro"/>
</dbReference>
<dbReference type="OrthoDB" id="2015447at2759"/>
<gene>
    <name evidence="8" type="ORF">CANVERA_P4507</name>
</gene>
<dbReference type="InterPro" id="IPR006076">
    <property type="entry name" value="FAD-dep_OxRdtase"/>
</dbReference>
<dbReference type="GO" id="GO:0071949">
    <property type="term" value="F:FAD binding"/>
    <property type="evidence" value="ECO:0007669"/>
    <property type="project" value="InterPro"/>
</dbReference>
<feature type="domain" description="FAD dependent oxidoreductase" evidence="7">
    <location>
        <begin position="4"/>
        <end position="335"/>
    </location>
</feature>
<evidence type="ECO:0000313" key="8">
    <source>
        <dbReference type="EMBL" id="CAI5759995.1"/>
    </source>
</evidence>
<reference evidence="8" key="1">
    <citation type="submission" date="2022-12" db="EMBL/GenBank/DDBJ databases">
        <authorList>
            <person name="Brejova B."/>
        </authorList>
    </citation>
    <scope>NUCLEOTIDE SEQUENCE</scope>
</reference>
<dbReference type="GO" id="GO:0019478">
    <property type="term" value="P:D-amino acid catabolic process"/>
    <property type="evidence" value="ECO:0007669"/>
    <property type="project" value="TreeGrafter"/>
</dbReference>
<name>A0A9W4XN33_9ASCO</name>
<dbReference type="Pfam" id="PF01266">
    <property type="entry name" value="DAO"/>
    <property type="match status" value="1"/>
</dbReference>
<dbReference type="PANTHER" id="PTHR11530">
    <property type="entry name" value="D-AMINO ACID OXIDASE"/>
    <property type="match status" value="1"/>
</dbReference>
<dbReference type="InterPro" id="IPR023209">
    <property type="entry name" value="DAO"/>
</dbReference>
<evidence type="ECO:0000313" key="9">
    <source>
        <dbReference type="Proteomes" id="UP001152885"/>
    </source>
</evidence>
<dbReference type="Gene3D" id="3.30.9.10">
    <property type="entry name" value="D-Amino Acid Oxidase, subunit A, domain 2"/>
    <property type="match status" value="1"/>
</dbReference>
<comment type="cofactor">
    <cofactor evidence="1 6">
        <name>FAD</name>
        <dbReference type="ChEBI" id="CHEBI:57692"/>
    </cofactor>
</comment>
<dbReference type="SUPFAM" id="SSF54373">
    <property type="entry name" value="FAD-linked reductases, C-terminal domain"/>
    <property type="match status" value="1"/>
</dbReference>
<evidence type="ECO:0000256" key="3">
    <source>
        <dbReference type="ARBA" id="ARBA00022630"/>
    </source>
</evidence>